<gene>
    <name evidence="1" type="ORF">BK816_01495</name>
</gene>
<evidence type="ECO:0008006" key="3">
    <source>
        <dbReference type="Google" id="ProtNLM"/>
    </source>
</evidence>
<sequence length="273" mass="29721">MITIPANLPEKLLPLAWMLGNWRGYGAWLPAGPQALGTQSLQVLVHEEELFFVWQWQGANGFAQPQESAQAGSAKLTPVGNRFARWQRLQVQAIHAETNPVQLVFTATDLVPPQSVATTLAEDENAAWPTVEELATWQSGREWSGVMVPPRGQWQSLGAGEENADTTLVLPGASTVAPEALSANQDEAENPARDYALAESFGTDGSGGRIRMFGLVDSELMWNELAFSAKRFTELTAAGQSLGEDDLVPVATGRLAQVDESLVDLRKPWKEEK</sequence>
<proteinExistence type="predicted"/>
<dbReference type="RefSeq" id="WP_071163598.1">
    <property type="nucleotide sequence ID" value="NZ_CP017812.1"/>
</dbReference>
<evidence type="ECO:0000313" key="1">
    <source>
        <dbReference type="EMBL" id="AOZ72132.1"/>
    </source>
</evidence>
<dbReference type="STRING" id="1912795.BK816_01495"/>
<dbReference type="AlphaFoldDB" id="A0A1D9MIM5"/>
<name>A0A1D9MIM5_9ACTO</name>
<dbReference type="EMBL" id="CP017812">
    <property type="protein sequence ID" value="AOZ72132.1"/>
    <property type="molecule type" value="Genomic_DNA"/>
</dbReference>
<dbReference type="KEGG" id="avu:BK816_01495"/>
<organism evidence="1 2">
    <name type="scientific">Boudabousia tangfeifanii</name>
    <dbReference type="NCBI Taxonomy" id="1912795"/>
    <lineage>
        <taxon>Bacteria</taxon>
        <taxon>Bacillati</taxon>
        <taxon>Actinomycetota</taxon>
        <taxon>Actinomycetes</taxon>
        <taxon>Actinomycetales</taxon>
        <taxon>Actinomycetaceae</taxon>
        <taxon>Boudabousia</taxon>
    </lineage>
</organism>
<evidence type="ECO:0000313" key="2">
    <source>
        <dbReference type="Proteomes" id="UP000176288"/>
    </source>
</evidence>
<dbReference type="Proteomes" id="UP000176288">
    <property type="component" value="Chromosome"/>
</dbReference>
<reference evidence="1 2" key="1">
    <citation type="submission" date="2016-10" db="EMBL/GenBank/DDBJ databases">
        <title>Actinomyces aegypiusis sp. nov., isolated from the Aegypius monachus in Qinghai Tibet Plateau China.</title>
        <authorList>
            <person name="Wang Y."/>
        </authorList>
    </citation>
    <scope>NUCLEOTIDE SEQUENCE [LARGE SCALE GENOMIC DNA]</scope>
    <source>
        <strain evidence="1 2">VUL4_3</strain>
    </source>
</reference>
<dbReference type="OrthoDB" id="4804006at2"/>
<protein>
    <recommendedName>
        <fullName evidence="3">THAP4-like heme-binding beta-barrel domain-containing protein</fullName>
    </recommendedName>
</protein>
<keyword evidence="2" id="KW-1185">Reference proteome</keyword>
<accession>A0A1D9MIM5</accession>